<protein>
    <submittedName>
        <fullName evidence="1">Uncharacterized protein</fullName>
    </submittedName>
</protein>
<accession>A0ABP0IXL8</accession>
<keyword evidence="2" id="KW-1185">Reference proteome</keyword>
<evidence type="ECO:0000313" key="1">
    <source>
        <dbReference type="EMBL" id="CAK9006840.1"/>
    </source>
</evidence>
<gene>
    <name evidence="1" type="ORF">SCF082_LOCUS9197</name>
</gene>
<proteinExistence type="predicted"/>
<sequence length="204" mass="23778">MLELYLLCNFFSSPVRGIYCDILHIFDLQILPDSLWSSILELTNNGQQSLLNNLWHSYSGWCKDNRIDHSARAKQKLFNRKILVSPTSYTHLSQKFLKGLAARMMIFWITPILHEEALKHPQDVHQVYRANLFIALSRIYSIVAEQPKFLSYSAKEEIQEMYLAFRDAYSFLASSSLRLNILRWPVYPKLHASEHLLLSSQSVT</sequence>
<organism evidence="1 2">
    <name type="scientific">Durusdinium trenchii</name>
    <dbReference type="NCBI Taxonomy" id="1381693"/>
    <lineage>
        <taxon>Eukaryota</taxon>
        <taxon>Sar</taxon>
        <taxon>Alveolata</taxon>
        <taxon>Dinophyceae</taxon>
        <taxon>Suessiales</taxon>
        <taxon>Symbiodiniaceae</taxon>
        <taxon>Durusdinium</taxon>
    </lineage>
</organism>
<dbReference type="EMBL" id="CAXAMM010005324">
    <property type="protein sequence ID" value="CAK9006840.1"/>
    <property type="molecule type" value="Genomic_DNA"/>
</dbReference>
<comment type="caution">
    <text evidence="1">The sequence shown here is derived from an EMBL/GenBank/DDBJ whole genome shotgun (WGS) entry which is preliminary data.</text>
</comment>
<reference evidence="1 2" key="1">
    <citation type="submission" date="2024-02" db="EMBL/GenBank/DDBJ databases">
        <authorList>
            <person name="Chen Y."/>
            <person name="Shah S."/>
            <person name="Dougan E. K."/>
            <person name="Thang M."/>
            <person name="Chan C."/>
        </authorList>
    </citation>
    <scope>NUCLEOTIDE SEQUENCE [LARGE SCALE GENOMIC DNA]</scope>
</reference>
<evidence type="ECO:0000313" key="2">
    <source>
        <dbReference type="Proteomes" id="UP001642464"/>
    </source>
</evidence>
<name>A0ABP0IXL8_9DINO</name>
<dbReference type="Proteomes" id="UP001642464">
    <property type="component" value="Unassembled WGS sequence"/>
</dbReference>